<organism evidence="7">
    <name type="scientific">Aliivibrio wodanis</name>
    <dbReference type="NCBI Taxonomy" id="80852"/>
    <lineage>
        <taxon>Bacteria</taxon>
        <taxon>Pseudomonadati</taxon>
        <taxon>Pseudomonadota</taxon>
        <taxon>Gammaproteobacteria</taxon>
        <taxon>Vibrionales</taxon>
        <taxon>Vibrionaceae</taxon>
        <taxon>Aliivibrio</taxon>
    </lineage>
</organism>
<evidence type="ECO:0000256" key="1">
    <source>
        <dbReference type="ARBA" id="ARBA00004533"/>
    </source>
</evidence>
<accession>A0A5Q4YZE9</accession>
<keyword evidence="5" id="KW-0472">Membrane</keyword>
<feature type="transmembrane region" description="Helical" evidence="5">
    <location>
        <begin position="272"/>
        <end position="294"/>
    </location>
</feature>
<dbReference type="FunFam" id="1.10.287.950:FF:000001">
    <property type="entry name" value="Methyl-accepting chemotaxis sensory transducer"/>
    <property type="match status" value="1"/>
</dbReference>
<dbReference type="AlphaFoldDB" id="A0A5Q4YZE9"/>
<dbReference type="Gene3D" id="3.30.450.20">
    <property type="entry name" value="PAS domain"/>
    <property type="match status" value="1"/>
</dbReference>
<dbReference type="CDD" id="cd11386">
    <property type="entry name" value="MCP_signal"/>
    <property type="match status" value="1"/>
</dbReference>
<dbReference type="Gene3D" id="1.10.287.950">
    <property type="entry name" value="Methyl-accepting chemotaxis protein"/>
    <property type="match status" value="1"/>
</dbReference>
<protein>
    <submittedName>
        <fullName evidence="7">Methyl-accepting chemotaxis protein McpH</fullName>
    </submittedName>
</protein>
<evidence type="ECO:0000256" key="2">
    <source>
        <dbReference type="ARBA" id="ARBA00023224"/>
    </source>
</evidence>
<sequence>MIKKISLMFFFTLIAVTVASSSILYVKKMSERDLIIQSMTDSNNALLSNNYQRSVNYYELLMKSLSDGMSFHLSTEINQEIKSVLISQAQIFSQRYNLVEVDIVTVEGEIYSSTGKVLDWNARERRRPWFIEVMEGQTNFYQSDLYKSKETGKMVLTFSVPILFKNEIVGVFLFDVPGTHLLMDTSREFVVTNEEGIIFASDPVNMHWLGKNVYEIRPIFKTFNSDPFVYQNPEKDWFAGSKIKLFDGNDLFSFVTLNSAVDSLATATKKDIMFNVLSTTCFSFILMFAIYFILKRELRNLSLIKEWVSGMSNGRFYDKKIPKSNNELDDVVSALSTLKNSLTDFVGSSHKTMLDLSTSQAAISKTMSENKINTQKELKSVEQAASAAVDLSVTAADVARNAIDADLAVSSALDVLSLSRETLERSESTAKRVSESMLESTRIVNDLRGHSEKISTVIEVINSISAQTNLLALNAAIEAARAGEQGRGFAVVADEVRSLAAKTQQSTVNIQDIISQLQEQSKKADESMHLNSELIQESQVISNDLAHSFQTIAKKVSGISKINAMVASTSEKQSDVTKDISQQLDGINYLVKHNLTGVTLAEQSNDDISNITTQLEGELSFFHVKK</sequence>
<gene>
    <name evidence="7" type="primary">mcpH_3</name>
    <name evidence="7" type="ORF">AW0309160_01106</name>
</gene>
<dbReference type="Pfam" id="PF00015">
    <property type="entry name" value="MCPsignal"/>
    <property type="match status" value="1"/>
</dbReference>
<dbReference type="EMBL" id="LR721750">
    <property type="protein sequence ID" value="VVV03723.1"/>
    <property type="molecule type" value="Genomic_DNA"/>
</dbReference>
<evidence type="ECO:0000313" key="7">
    <source>
        <dbReference type="EMBL" id="VVV03723.1"/>
    </source>
</evidence>
<evidence type="ECO:0000256" key="3">
    <source>
        <dbReference type="ARBA" id="ARBA00029447"/>
    </source>
</evidence>
<dbReference type="SUPFAM" id="SSF103190">
    <property type="entry name" value="Sensory domain-like"/>
    <property type="match status" value="1"/>
</dbReference>
<dbReference type="InterPro" id="IPR004089">
    <property type="entry name" value="MCPsignal_dom"/>
</dbReference>
<dbReference type="SUPFAM" id="SSF58104">
    <property type="entry name" value="Methyl-accepting chemotaxis protein (MCP) signaling domain"/>
    <property type="match status" value="1"/>
</dbReference>
<reference evidence="7" key="1">
    <citation type="submission" date="2019-09" db="EMBL/GenBank/DDBJ databases">
        <authorList>
            <person name="Hjerde E."/>
        </authorList>
    </citation>
    <scope>NUCLEOTIDE SEQUENCE</scope>
    <source>
        <strain evidence="7">06/09/160</strain>
    </source>
</reference>
<keyword evidence="5" id="KW-1133">Transmembrane helix</keyword>
<dbReference type="GO" id="GO:0005886">
    <property type="term" value="C:plasma membrane"/>
    <property type="evidence" value="ECO:0007669"/>
    <property type="project" value="UniProtKB-SubCell"/>
</dbReference>
<dbReference type="PROSITE" id="PS50111">
    <property type="entry name" value="CHEMOTAXIS_TRANSDUC_2"/>
    <property type="match status" value="1"/>
</dbReference>
<evidence type="ECO:0000256" key="5">
    <source>
        <dbReference type="SAM" id="Phobius"/>
    </source>
</evidence>
<dbReference type="PANTHER" id="PTHR32089">
    <property type="entry name" value="METHYL-ACCEPTING CHEMOTAXIS PROTEIN MCPB"/>
    <property type="match status" value="1"/>
</dbReference>
<comment type="similarity">
    <text evidence="3">Belongs to the methyl-accepting chemotaxis (MCP) protein family.</text>
</comment>
<keyword evidence="2 4" id="KW-0807">Transducer</keyword>
<evidence type="ECO:0000259" key="6">
    <source>
        <dbReference type="PROSITE" id="PS50111"/>
    </source>
</evidence>
<dbReference type="PANTHER" id="PTHR32089:SF33">
    <property type="entry name" value="TOXIN COREGULATED PILUS BIOSYNTHESIS PROTEIN I"/>
    <property type="match status" value="1"/>
</dbReference>
<dbReference type="InterPro" id="IPR029151">
    <property type="entry name" value="Sensor-like_sf"/>
</dbReference>
<feature type="domain" description="Methyl-accepting transducer" evidence="6">
    <location>
        <begin position="352"/>
        <end position="588"/>
    </location>
</feature>
<evidence type="ECO:0000256" key="4">
    <source>
        <dbReference type="PROSITE-ProRule" id="PRU00284"/>
    </source>
</evidence>
<keyword evidence="5" id="KW-0812">Transmembrane</keyword>
<proteinExistence type="inferred from homology"/>
<dbReference type="SMART" id="SM00283">
    <property type="entry name" value="MA"/>
    <property type="match status" value="1"/>
</dbReference>
<dbReference type="GO" id="GO:0006935">
    <property type="term" value="P:chemotaxis"/>
    <property type="evidence" value="ECO:0007669"/>
    <property type="project" value="UniProtKB-ARBA"/>
</dbReference>
<dbReference type="GO" id="GO:0007165">
    <property type="term" value="P:signal transduction"/>
    <property type="evidence" value="ECO:0007669"/>
    <property type="project" value="UniProtKB-KW"/>
</dbReference>
<name>A0A5Q4YZE9_9GAMM</name>
<comment type="subcellular location">
    <subcellularLocation>
        <location evidence="1">Cell inner membrane</location>
    </subcellularLocation>
</comment>